<accession>A0A453JDB8</accession>
<sequence>MRSAELCSVTKPNCPYHRIGKSSGAVCNGEESTVSVMVKNGAVTRYKRFEWNT</sequence>
<dbReference type="Gramene" id="AET4Gv20877400.6">
    <property type="protein sequence ID" value="AET4Gv20877400.6"/>
    <property type="gene ID" value="AET4Gv20877400"/>
</dbReference>
<dbReference type="EnsemblPlants" id="AET4Gv20877400.6">
    <property type="protein sequence ID" value="AET4Gv20877400.6"/>
    <property type="gene ID" value="AET4Gv20877400"/>
</dbReference>
<organism evidence="1 2">
    <name type="scientific">Aegilops tauschii subsp. strangulata</name>
    <name type="common">Goatgrass</name>
    <dbReference type="NCBI Taxonomy" id="200361"/>
    <lineage>
        <taxon>Eukaryota</taxon>
        <taxon>Viridiplantae</taxon>
        <taxon>Streptophyta</taxon>
        <taxon>Embryophyta</taxon>
        <taxon>Tracheophyta</taxon>
        <taxon>Spermatophyta</taxon>
        <taxon>Magnoliopsida</taxon>
        <taxon>Liliopsida</taxon>
        <taxon>Poales</taxon>
        <taxon>Poaceae</taxon>
        <taxon>BOP clade</taxon>
        <taxon>Pooideae</taxon>
        <taxon>Triticodae</taxon>
        <taxon>Triticeae</taxon>
        <taxon>Triticinae</taxon>
        <taxon>Aegilops</taxon>
    </lineage>
</organism>
<reference evidence="2" key="2">
    <citation type="journal article" date="2017" name="Nat. Plants">
        <title>The Aegilops tauschii genome reveals multiple impacts of transposons.</title>
        <authorList>
            <person name="Zhao G."/>
            <person name="Zou C."/>
            <person name="Li K."/>
            <person name="Wang K."/>
            <person name="Li T."/>
            <person name="Gao L."/>
            <person name="Zhang X."/>
            <person name="Wang H."/>
            <person name="Yang Z."/>
            <person name="Liu X."/>
            <person name="Jiang W."/>
            <person name="Mao L."/>
            <person name="Kong X."/>
            <person name="Jiao Y."/>
            <person name="Jia J."/>
        </authorList>
    </citation>
    <scope>NUCLEOTIDE SEQUENCE [LARGE SCALE GENOMIC DNA]</scope>
    <source>
        <strain evidence="2">cv. AL8/78</strain>
    </source>
</reference>
<evidence type="ECO:0000313" key="2">
    <source>
        <dbReference type="Proteomes" id="UP000015105"/>
    </source>
</evidence>
<name>A0A453JDB8_AEGTS</name>
<evidence type="ECO:0000313" key="1">
    <source>
        <dbReference type="EnsemblPlants" id="AET4Gv20877400.6"/>
    </source>
</evidence>
<reference evidence="2" key="1">
    <citation type="journal article" date="2014" name="Science">
        <title>Ancient hybridizations among the ancestral genomes of bread wheat.</title>
        <authorList>
            <consortium name="International Wheat Genome Sequencing Consortium,"/>
            <person name="Marcussen T."/>
            <person name="Sandve S.R."/>
            <person name="Heier L."/>
            <person name="Spannagl M."/>
            <person name="Pfeifer M."/>
            <person name="Jakobsen K.S."/>
            <person name="Wulff B.B."/>
            <person name="Steuernagel B."/>
            <person name="Mayer K.F."/>
            <person name="Olsen O.A."/>
        </authorList>
    </citation>
    <scope>NUCLEOTIDE SEQUENCE [LARGE SCALE GENOMIC DNA]</scope>
    <source>
        <strain evidence="2">cv. AL8/78</strain>
    </source>
</reference>
<reference evidence="1" key="5">
    <citation type="journal article" date="2021" name="G3 (Bethesda)">
        <title>Aegilops tauschii genome assembly Aet v5.0 features greater sequence contiguity and improved annotation.</title>
        <authorList>
            <person name="Wang L."/>
            <person name="Zhu T."/>
            <person name="Rodriguez J.C."/>
            <person name="Deal K.R."/>
            <person name="Dubcovsky J."/>
            <person name="McGuire P.E."/>
            <person name="Lux T."/>
            <person name="Spannagl M."/>
            <person name="Mayer K.F.X."/>
            <person name="Baldrich P."/>
            <person name="Meyers B.C."/>
            <person name="Huo N."/>
            <person name="Gu Y.Q."/>
            <person name="Zhou H."/>
            <person name="Devos K.M."/>
            <person name="Bennetzen J.L."/>
            <person name="Unver T."/>
            <person name="Budak H."/>
            <person name="Gulick P.J."/>
            <person name="Galiba G."/>
            <person name="Kalapos B."/>
            <person name="Nelson D.R."/>
            <person name="Li P."/>
            <person name="You F.M."/>
            <person name="Luo M.C."/>
            <person name="Dvorak J."/>
        </authorList>
    </citation>
    <scope>NUCLEOTIDE SEQUENCE [LARGE SCALE GENOMIC DNA]</scope>
    <source>
        <strain evidence="1">cv. AL8/78</strain>
    </source>
</reference>
<dbReference type="Proteomes" id="UP000015105">
    <property type="component" value="Chromosome 4D"/>
</dbReference>
<keyword evidence="2" id="KW-1185">Reference proteome</keyword>
<protein>
    <submittedName>
        <fullName evidence="1">Uncharacterized protein</fullName>
    </submittedName>
</protein>
<reference evidence="1" key="4">
    <citation type="submission" date="2019-03" db="UniProtKB">
        <authorList>
            <consortium name="EnsemblPlants"/>
        </authorList>
    </citation>
    <scope>IDENTIFICATION</scope>
</reference>
<proteinExistence type="predicted"/>
<dbReference type="AlphaFoldDB" id="A0A453JDB8"/>
<reference evidence="1" key="3">
    <citation type="journal article" date="2017" name="Nature">
        <title>Genome sequence of the progenitor of the wheat D genome Aegilops tauschii.</title>
        <authorList>
            <person name="Luo M.C."/>
            <person name="Gu Y.Q."/>
            <person name="Puiu D."/>
            <person name="Wang H."/>
            <person name="Twardziok S.O."/>
            <person name="Deal K.R."/>
            <person name="Huo N."/>
            <person name="Zhu T."/>
            <person name="Wang L."/>
            <person name="Wang Y."/>
            <person name="McGuire P.E."/>
            <person name="Liu S."/>
            <person name="Long H."/>
            <person name="Ramasamy R.K."/>
            <person name="Rodriguez J.C."/>
            <person name="Van S.L."/>
            <person name="Yuan L."/>
            <person name="Wang Z."/>
            <person name="Xia Z."/>
            <person name="Xiao L."/>
            <person name="Anderson O.D."/>
            <person name="Ouyang S."/>
            <person name="Liang Y."/>
            <person name="Zimin A.V."/>
            <person name="Pertea G."/>
            <person name="Qi P."/>
            <person name="Bennetzen J.L."/>
            <person name="Dai X."/>
            <person name="Dawson M.W."/>
            <person name="Muller H.G."/>
            <person name="Kugler K."/>
            <person name="Rivarola-Duarte L."/>
            <person name="Spannagl M."/>
            <person name="Mayer K.F.X."/>
            <person name="Lu F.H."/>
            <person name="Bevan M.W."/>
            <person name="Leroy P."/>
            <person name="Li P."/>
            <person name="You F.M."/>
            <person name="Sun Q."/>
            <person name="Liu Z."/>
            <person name="Lyons E."/>
            <person name="Wicker T."/>
            <person name="Salzberg S.L."/>
            <person name="Devos K.M."/>
            <person name="Dvorak J."/>
        </authorList>
    </citation>
    <scope>NUCLEOTIDE SEQUENCE [LARGE SCALE GENOMIC DNA]</scope>
    <source>
        <strain evidence="1">cv. AL8/78</strain>
    </source>
</reference>